<protein>
    <submittedName>
        <fullName evidence="1">Uncharacterized protein</fullName>
    </submittedName>
</protein>
<name>A0A5J5I0G4_9BACI</name>
<organism evidence="1 2">
    <name type="scientific">Niallia endozanthoxylica</name>
    <dbReference type="NCBI Taxonomy" id="2036016"/>
    <lineage>
        <taxon>Bacteria</taxon>
        <taxon>Bacillati</taxon>
        <taxon>Bacillota</taxon>
        <taxon>Bacilli</taxon>
        <taxon>Bacillales</taxon>
        <taxon>Bacillaceae</taxon>
        <taxon>Niallia</taxon>
    </lineage>
</organism>
<comment type="caution">
    <text evidence="1">The sequence shown here is derived from an EMBL/GenBank/DDBJ whole genome shotgun (WGS) entry which is preliminary data.</text>
</comment>
<evidence type="ECO:0000313" key="1">
    <source>
        <dbReference type="EMBL" id="KAA9026979.1"/>
    </source>
</evidence>
<dbReference type="Proteomes" id="UP000326671">
    <property type="component" value="Unassembled WGS sequence"/>
</dbReference>
<proteinExistence type="predicted"/>
<dbReference type="EMBL" id="VYKL01000014">
    <property type="protein sequence ID" value="KAA9026979.1"/>
    <property type="molecule type" value="Genomic_DNA"/>
</dbReference>
<dbReference type="OrthoDB" id="1889751at2"/>
<reference evidence="1 2" key="1">
    <citation type="submission" date="2019-09" db="EMBL/GenBank/DDBJ databases">
        <title>Whole genome sequences of isolates from the Mars Exploration Rovers.</title>
        <authorList>
            <person name="Seuylemezian A."/>
            <person name="Vaishampayan P."/>
        </authorList>
    </citation>
    <scope>NUCLEOTIDE SEQUENCE [LARGE SCALE GENOMIC DNA]</scope>
    <source>
        <strain evidence="1 2">MER_TA_151</strain>
    </source>
</reference>
<dbReference type="RefSeq" id="WP_150439207.1">
    <property type="nucleotide sequence ID" value="NZ_VYKL01000014.1"/>
</dbReference>
<dbReference type="AlphaFoldDB" id="A0A5J5I0G4"/>
<accession>A0A5J5I0G4</accession>
<keyword evidence="2" id="KW-1185">Reference proteome</keyword>
<evidence type="ECO:0000313" key="2">
    <source>
        <dbReference type="Proteomes" id="UP000326671"/>
    </source>
</evidence>
<sequence length="218" mass="25331">MNDFHFVPQGNWYTSSAGYDFRQYKPVTAYTVDQPVYVNQQNINVFPYQALNYQPEGAQFPYVYVPIAQFSKVGAQVNWDEETLTLSVTSDYYQIRNELTDCQKKLKDCMTSLKTQMAEHPPANPMNKVGQQELHDMITPYIIRPEMGYNVWSAAEEDEKTFGVIHVEHMQPGSIYHPPGAAFHFNQELLDKLTEAYGYPVRFNFGNRHWSQLGVYKY</sequence>
<gene>
    <name evidence="1" type="ORF">F4V44_06570</name>
</gene>